<dbReference type="KEGG" id="nch:A0U93_00245"/>
<dbReference type="Gene3D" id="3.40.190.10">
    <property type="entry name" value="Periplasmic binding protein-like II"/>
    <property type="match status" value="2"/>
</dbReference>
<dbReference type="InterPro" id="IPR000847">
    <property type="entry name" value="LysR_HTH_N"/>
</dbReference>
<dbReference type="PANTHER" id="PTHR30346">
    <property type="entry name" value="TRANSCRIPTIONAL DUAL REGULATOR HCAR-RELATED"/>
    <property type="match status" value="1"/>
</dbReference>
<dbReference type="GO" id="GO:0003677">
    <property type="term" value="F:DNA binding"/>
    <property type="evidence" value="ECO:0007669"/>
    <property type="project" value="UniProtKB-KW"/>
</dbReference>
<keyword evidence="4" id="KW-0804">Transcription</keyword>
<dbReference type="AlphaFoldDB" id="A0A1U9KLG8"/>
<evidence type="ECO:0000313" key="6">
    <source>
        <dbReference type="Proteomes" id="UP000188604"/>
    </source>
</evidence>
<evidence type="ECO:0000256" key="3">
    <source>
        <dbReference type="ARBA" id="ARBA00023125"/>
    </source>
</evidence>
<dbReference type="GO" id="GO:0032993">
    <property type="term" value="C:protein-DNA complex"/>
    <property type="evidence" value="ECO:0007669"/>
    <property type="project" value="TreeGrafter"/>
</dbReference>
<dbReference type="EMBL" id="CP014691">
    <property type="protein sequence ID" value="AQS86636.1"/>
    <property type="molecule type" value="Genomic_DNA"/>
</dbReference>
<dbReference type="InterPro" id="IPR005119">
    <property type="entry name" value="LysR_subst-bd"/>
</dbReference>
<dbReference type="STRING" id="320497.A0U93_00245"/>
<dbReference type="PROSITE" id="PS50931">
    <property type="entry name" value="HTH_LYSR"/>
    <property type="match status" value="1"/>
</dbReference>
<evidence type="ECO:0000256" key="2">
    <source>
        <dbReference type="ARBA" id="ARBA00023015"/>
    </source>
</evidence>
<keyword evidence="2" id="KW-0805">Transcription regulation</keyword>
<dbReference type="GO" id="GO:0003700">
    <property type="term" value="F:DNA-binding transcription factor activity"/>
    <property type="evidence" value="ECO:0007669"/>
    <property type="project" value="InterPro"/>
</dbReference>
<reference evidence="5 6" key="1">
    <citation type="submission" date="2016-03" db="EMBL/GenBank/DDBJ databases">
        <title>Acetic acid bacteria sequencing.</title>
        <authorList>
            <person name="Brandt J."/>
            <person name="Jakob F."/>
            <person name="Vogel R.F."/>
        </authorList>
    </citation>
    <scope>NUCLEOTIDE SEQUENCE [LARGE SCALE GENOMIC DNA]</scope>
    <source>
        <strain evidence="5 6">NBRC 101099</strain>
    </source>
</reference>
<comment type="similarity">
    <text evidence="1">Belongs to the LysR transcriptional regulatory family.</text>
</comment>
<dbReference type="Gene3D" id="1.10.10.10">
    <property type="entry name" value="Winged helix-like DNA-binding domain superfamily/Winged helix DNA-binding domain"/>
    <property type="match status" value="1"/>
</dbReference>
<dbReference type="FunFam" id="1.10.10.10:FF:000001">
    <property type="entry name" value="LysR family transcriptional regulator"/>
    <property type="match status" value="1"/>
</dbReference>
<evidence type="ECO:0000256" key="1">
    <source>
        <dbReference type="ARBA" id="ARBA00009437"/>
    </source>
</evidence>
<protein>
    <submittedName>
        <fullName evidence="5">LysR family transcriptional regulator</fullName>
    </submittedName>
</protein>
<dbReference type="Pfam" id="PF03466">
    <property type="entry name" value="LysR_substrate"/>
    <property type="match status" value="1"/>
</dbReference>
<evidence type="ECO:0000256" key="4">
    <source>
        <dbReference type="ARBA" id="ARBA00023163"/>
    </source>
</evidence>
<organism evidence="5 6">
    <name type="scientific">Neoasaia chiangmaiensis</name>
    <dbReference type="NCBI Taxonomy" id="320497"/>
    <lineage>
        <taxon>Bacteria</taxon>
        <taxon>Pseudomonadati</taxon>
        <taxon>Pseudomonadota</taxon>
        <taxon>Alphaproteobacteria</taxon>
        <taxon>Acetobacterales</taxon>
        <taxon>Acetobacteraceae</taxon>
        <taxon>Neoasaia</taxon>
    </lineage>
</organism>
<dbReference type="PANTHER" id="PTHR30346:SF0">
    <property type="entry name" value="HCA OPERON TRANSCRIPTIONAL ACTIVATOR HCAR"/>
    <property type="match status" value="1"/>
</dbReference>
<dbReference type="SUPFAM" id="SSF46785">
    <property type="entry name" value="Winged helix' DNA-binding domain"/>
    <property type="match status" value="1"/>
</dbReference>
<sequence length="290" mass="31777">MELRHLRYFLAIADAGSFTEGARRLRVAQPSLTRQLRDLEVHLGSQLFLRTQRGVILTEAGKTLLPEATRAVAQFDNAIRRTRDIGRRTRRLVLGMIPGTEDALIVHVRKALGPHMQDVVIDVQSRVPPELIKALESGTIEAAFIRHGDVGQEWATKTVRTEALVAILPARHRLARKRTLAPADLSDESFVAVASAVAPAFRAAVDRFLGQGTRNAAAPWQETDTMLSIFSIVAATRSCSLVPSHFSSMLPKGLVARPLKTVCEADLNLVLAYSADRVSPVLQALLQKTS</sequence>
<dbReference type="Proteomes" id="UP000188604">
    <property type="component" value="Chromosome"/>
</dbReference>
<accession>A0A1U9KLG8</accession>
<keyword evidence="3" id="KW-0238">DNA-binding</keyword>
<dbReference type="InterPro" id="IPR036390">
    <property type="entry name" value="WH_DNA-bd_sf"/>
</dbReference>
<gene>
    <name evidence="5" type="ORF">A0U93_00245</name>
</gene>
<name>A0A1U9KLG8_9PROT</name>
<dbReference type="OrthoDB" id="5297263at2"/>
<keyword evidence="6" id="KW-1185">Reference proteome</keyword>
<dbReference type="RefSeq" id="WP_077805601.1">
    <property type="nucleotide sequence ID" value="NZ_BJXS01000015.1"/>
</dbReference>
<dbReference type="Pfam" id="PF00126">
    <property type="entry name" value="HTH_1"/>
    <property type="match status" value="1"/>
</dbReference>
<evidence type="ECO:0000313" key="5">
    <source>
        <dbReference type="EMBL" id="AQS86636.1"/>
    </source>
</evidence>
<dbReference type="SUPFAM" id="SSF53850">
    <property type="entry name" value="Periplasmic binding protein-like II"/>
    <property type="match status" value="1"/>
</dbReference>
<proteinExistence type="inferred from homology"/>
<dbReference type="InterPro" id="IPR036388">
    <property type="entry name" value="WH-like_DNA-bd_sf"/>
</dbReference>
<dbReference type="PRINTS" id="PR00039">
    <property type="entry name" value="HTHLYSR"/>
</dbReference>